<dbReference type="HAMAP" id="MF_00105">
    <property type="entry name" value="GreA_GreB"/>
    <property type="match status" value="1"/>
</dbReference>
<evidence type="ECO:0000256" key="1">
    <source>
        <dbReference type="ARBA" id="ARBA00023015"/>
    </source>
</evidence>
<dbReference type="GO" id="GO:0003677">
    <property type="term" value="F:DNA binding"/>
    <property type="evidence" value="ECO:0007669"/>
    <property type="project" value="UniProtKB-UniRule"/>
</dbReference>
<dbReference type="RefSeq" id="WP_149600676.1">
    <property type="nucleotide sequence ID" value="NZ_VTUU01000006.1"/>
</dbReference>
<keyword evidence="3 4" id="KW-0804">Transcription</keyword>
<dbReference type="NCBIfam" id="NF002506">
    <property type="entry name" value="PRK01885.1"/>
    <property type="match status" value="1"/>
</dbReference>
<evidence type="ECO:0000256" key="3">
    <source>
        <dbReference type="ARBA" id="ARBA00023163"/>
    </source>
</evidence>
<feature type="domain" description="Transcription elongation factor GreA/GreB N-terminal" evidence="6">
    <location>
        <begin position="5"/>
        <end position="74"/>
    </location>
</feature>
<dbReference type="SUPFAM" id="SSF54534">
    <property type="entry name" value="FKBP-like"/>
    <property type="match status" value="1"/>
</dbReference>
<dbReference type="Pfam" id="PF03449">
    <property type="entry name" value="GreA_GreB_N"/>
    <property type="match status" value="1"/>
</dbReference>
<dbReference type="AlphaFoldDB" id="A0A5B0VEC2"/>
<dbReference type="Pfam" id="PF01272">
    <property type="entry name" value="GreA_GreB"/>
    <property type="match status" value="1"/>
</dbReference>
<dbReference type="Proteomes" id="UP000323161">
    <property type="component" value="Unassembled WGS sequence"/>
</dbReference>
<evidence type="ECO:0000259" key="5">
    <source>
        <dbReference type="Pfam" id="PF01272"/>
    </source>
</evidence>
<dbReference type="Gene3D" id="3.10.50.30">
    <property type="entry name" value="Transcription elongation factor, GreA/GreB, C-terminal domain"/>
    <property type="match status" value="1"/>
</dbReference>
<protein>
    <recommendedName>
        <fullName evidence="4">Transcription elongation factor GreB</fullName>
    </recommendedName>
    <alternativeName>
        <fullName evidence="4">Transcript cleavage factor GreB</fullName>
    </alternativeName>
</protein>
<comment type="similarity">
    <text evidence="4">Belongs to the GreA/GreB family. GreB subfamily.</text>
</comment>
<dbReference type="InterPro" id="IPR023459">
    <property type="entry name" value="Tscrpt_elong_fac_GreA/B_fam"/>
</dbReference>
<reference evidence="7 8" key="1">
    <citation type="submission" date="2019-08" db="EMBL/GenBank/DDBJ databases">
        <title>Marinobacter ZYF650 sp. nov., a marine bacterium isolated from seawater of the Mariana trench.</title>
        <authorList>
            <person name="Ahmad W."/>
        </authorList>
    </citation>
    <scope>NUCLEOTIDE SEQUENCE [LARGE SCALE GENOMIC DNA]</scope>
    <source>
        <strain evidence="7 8">ZYF650</strain>
    </source>
</reference>
<name>A0A5B0VEC2_9GAMM</name>
<evidence type="ECO:0000256" key="4">
    <source>
        <dbReference type="HAMAP-Rule" id="MF_00930"/>
    </source>
</evidence>
<dbReference type="PIRSF" id="PIRSF006092">
    <property type="entry name" value="GreA_GreB"/>
    <property type="match status" value="1"/>
</dbReference>
<dbReference type="InterPro" id="IPR036805">
    <property type="entry name" value="Tscrpt_elong_fac_GreA/B_N_sf"/>
</dbReference>
<evidence type="ECO:0000259" key="6">
    <source>
        <dbReference type="Pfam" id="PF03449"/>
    </source>
</evidence>
<keyword evidence="1 4" id="KW-0805">Transcription regulation</keyword>
<dbReference type="GO" id="GO:0006354">
    <property type="term" value="P:DNA-templated transcription elongation"/>
    <property type="evidence" value="ECO:0007669"/>
    <property type="project" value="TreeGrafter"/>
</dbReference>
<keyword evidence="8" id="KW-1185">Reference proteome</keyword>
<dbReference type="Gene3D" id="1.10.287.180">
    <property type="entry name" value="Transcription elongation factor, GreA/GreB, N-terminal domain"/>
    <property type="match status" value="1"/>
</dbReference>
<dbReference type="GO" id="GO:0003746">
    <property type="term" value="F:translation elongation factor activity"/>
    <property type="evidence" value="ECO:0007669"/>
    <property type="project" value="UniProtKB-KW"/>
</dbReference>
<gene>
    <name evidence="4 7" type="primary">greB</name>
    <name evidence="7" type="ORF">FWJ25_12925</name>
</gene>
<accession>A0A5B0VEC2</accession>
<evidence type="ECO:0000313" key="7">
    <source>
        <dbReference type="EMBL" id="KAA1172714.1"/>
    </source>
</evidence>
<dbReference type="InterPro" id="IPR022691">
    <property type="entry name" value="Tscrpt_elong_fac_GreA/B_N"/>
</dbReference>
<keyword evidence="7" id="KW-0251">Elongation factor</keyword>
<comment type="function">
    <text evidence="4">Necessary for efficient RNA polymerase transcription elongation past template-encoded arresting sites. The arresting sites in DNA have the property of trapping a certain fraction of elongating RNA polymerases that pass through, resulting in locked ternary complexes. Cleavage of the nascent transcript by cleavage factors such as GreA or GreB allows the resumption of elongation from the new 3'terminus. GreB releases sequences of up to 9 nucleotides in length.</text>
</comment>
<dbReference type="GO" id="GO:0032784">
    <property type="term" value="P:regulation of DNA-templated transcription elongation"/>
    <property type="evidence" value="ECO:0007669"/>
    <property type="project" value="UniProtKB-UniRule"/>
</dbReference>
<dbReference type="SUPFAM" id="SSF46557">
    <property type="entry name" value="GreA transcript cleavage protein, N-terminal domain"/>
    <property type="match status" value="1"/>
</dbReference>
<dbReference type="InterPro" id="IPR006358">
    <property type="entry name" value="Tscrpt_elong_fac_GreB"/>
</dbReference>
<dbReference type="InterPro" id="IPR028624">
    <property type="entry name" value="Tscrpt_elong_fac_GreA/B"/>
</dbReference>
<dbReference type="PANTHER" id="PTHR30437">
    <property type="entry name" value="TRANSCRIPTION ELONGATION FACTOR GREA"/>
    <property type="match status" value="1"/>
</dbReference>
<feature type="domain" description="Transcription elongation factor GreA/GreB C-terminal" evidence="5">
    <location>
        <begin position="81"/>
        <end position="155"/>
    </location>
</feature>
<dbReference type="HAMAP" id="MF_00930">
    <property type="entry name" value="GreB"/>
    <property type="match status" value="1"/>
</dbReference>
<dbReference type="PANTHER" id="PTHR30437:SF6">
    <property type="entry name" value="TRANSCRIPTION ELONGATION FACTOR GREB"/>
    <property type="match status" value="1"/>
</dbReference>
<dbReference type="InterPro" id="IPR001437">
    <property type="entry name" value="Tscrpt_elong_fac_GreA/B_C"/>
</dbReference>
<dbReference type="FunFam" id="3.10.50.30:FF:000001">
    <property type="entry name" value="Transcription elongation factor GreA"/>
    <property type="match status" value="1"/>
</dbReference>
<evidence type="ECO:0000256" key="2">
    <source>
        <dbReference type="ARBA" id="ARBA00023125"/>
    </source>
</evidence>
<dbReference type="FunFam" id="1.10.287.180:FF:000001">
    <property type="entry name" value="Transcription elongation factor GreA"/>
    <property type="match status" value="1"/>
</dbReference>
<dbReference type="InterPro" id="IPR036953">
    <property type="entry name" value="GreA/GreB_C_sf"/>
</dbReference>
<sequence>MDTNVITREGYEALKQELDDLWRKERPETTKKVQWAASLGDRSENADYQYNKKRLREIDRRVRYLRNRLSKLRVVDYNPVQEGKAFFGAWVTLVDDDDNRMLFRIVGTDEIYGARDYVSINAPVARACLGKSVDDEILVRTPESEKLWVIDEIRYQPSS</sequence>
<evidence type="ECO:0000313" key="8">
    <source>
        <dbReference type="Proteomes" id="UP000323161"/>
    </source>
</evidence>
<organism evidence="7 8">
    <name type="scientific">Marinobacter salinexigens</name>
    <dbReference type="NCBI Taxonomy" id="2919747"/>
    <lineage>
        <taxon>Bacteria</taxon>
        <taxon>Pseudomonadati</taxon>
        <taxon>Pseudomonadota</taxon>
        <taxon>Gammaproteobacteria</taxon>
        <taxon>Pseudomonadales</taxon>
        <taxon>Marinobacteraceae</taxon>
        <taxon>Marinobacter</taxon>
    </lineage>
</organism>
<dbReference type="NCBIfam" id="TIGR01461">
    <property type="entry name" value="greB"/>
    <property type="match status" value="1"/>
</dbReference>
<dbReference type="GO" id="GO:0070063">
    <property type="term" value="F:RNA polymerase binding"/>
    <property type="evidence" value="ECO:0007669"/>
    <property type="project" value="InterPro"/>
</dbReference>
<comment type="caution">
    <text evidence="7">The sequence shown here is derived from an EMBL/GenBank/DDBJ whole genome shotgun (WGS) entry which is preliminary data.</text>
</comment>
<proteinExistence type="inferred from homology"/>
<keyword evidence="7" id="KW-0648">Protein biosynthesis</keyword>
<keyword evidence="2 4" id="KW-0238">DNA-binding</keyword>
<dbReference type="EMBL" id="VTUU01000006">
    <property type="protein sequence ID" value="KAA1172714.1"/>
    <property type="molecule type" value="Genomic_DNA"/>
</dbReference>